<gene>
    <name evidence="1" type="ORF">CLIB1444_01S12860</name>
</gene>
<evidence type="ECO:0000313" key="2">
    <source>
        <dbReference type="Proteomes" id="UP001152531"/>
    </source>
</evidence>
<protein>
    <submittedName>
        <fullName evidence="1">Calpain-like protease palB/RIM13</fullName>
    </submittedName>
</protein>
<accession>A0ACA9Y182</accession>
<evidence type="ECO:0000313" key="1">
    <source>
        <dbReference type="EMBL" id="CAH6718712.1"/>
    </source>
</evidence>
<comment type="caution">
    <text evidence="1">The sequence shown here is derived from an EMBL/GenBank/DDBJ whole genome shotgun (WGS) entry which is preliminary data.</text>
</comment>
<organism evidence="1 2">
    <name type="scientific">[Candida] jaroonii</name>
    <dbReference type="NCBI Taxonomy" id="467808"/>
    <lineage>
        <taxon>Eukaryota</taxon>
        <taxon>Fungi</taxon>
        <taxon>Dikarya</taxon>
        <taxon>Ascomycota</taxon>
        <taxon>Saccharomycotina</taxon>
        <taxon>Pichiomycetes</taxon>
        <taxon>Debaryomycetaceae</taxon>
        <taxon>Yamadazyma</taxon>
    </lineage>
</organism>
<reference evidence="1" key="1">
    <citation type="submission" date="2022-06" db="EMBL/GenBank/DDBJ databases">
        <authorList>
            <person name="Legras J.-L."/>
            <person name="Devillers H."/>
            <person name="Grondin C."/>
        </authorList>
    </citation>
    <scope>NUCLEOTIDE SEQUENCE</scope>
    <source>
        <strain evidence="1">CLIB 1444</strain>
    </source>
</reference>
<proteinExistence type="predicted"/>
<sequence length="724" mass="83193">MLDEIADLLERSQFLLSLGKVDQGKKTCLEAVKKLNDLSKKDSDIPRNVIKEVSQYALKVYDSNMTTNDKIIWLNSKVNKETIYPVLRFGGLSSTDQLFSKEHEEEELLLPINAKYEKINDSTWSLNHTDLINLYQDKLSNCSFVSSFLSLVHSGNESKLFDIITPHGPSEYYNVSLRFNGAVRKVTIDNKLPILGDKSRSITIRSSSDQNLFWPALIEKAYLKVMGQGYSFEGSNMASDTYTLTGWIPEIIYIKDGRMPNTNYELCKKYGHLTSLGIGTGKISKQLSEKTGFISNHDYVLLKGMENEDLTIINPWLENEDCRKIIHNNRNELFQFNYLYVNWDMDSIFKYKTTINFIYNGQGLDTKPQFTISNPTDEPQDMWVFLERFISKNDAAVISMDLYESGFKVISPDQYNSLSVGKVTNSHFDLLRITMEPNSSKTLLVNCSITTSMSLTLFNNVSSELGLTRAKAKYGKVVKFDDEWDFTNGGGENTYSTYLKNPQFDIEVTDSTDVFITLESNQVSTFHMFYWNEQDKNKSMREFKSGDLLIDPPYLSGTQSCHLNHLEPGFYRIICSCRDPETRDKFKLSVYHCEGEIKISKVINPLGLFMERITFDWNNMNRNKIPFSLKTYQNKLSFHIQHSSNNFTKAEKVVTYRPNMRASIFSLDTSQPVKVNEEWNNSIYGIFFDCQINNPGNFVLLVERFEPGVGTVEINFGCNNRLYI</sequence>
<dbReference type="Proteomes" id="UP001152531">
    <property type="component" value="Unassembled WGS sequence"/>
</dbReference>
<dbReference type="EMBL" id="CALSDN010000001">
    <property type="protein sequence ID" value="CAH6718712.1"/>
    <property type="molecule type" value="Genomic_DNA"/>
</dbReference>
<name>A0ACA9Y182_9ASCO</name>
<keyword evidence="2" id="KW-1185">Reference proteome</keyword>